<name>A0A0F7S5C4_9BASI</name>
<accession>A0A0F7S5C4</accession>
<reference evidence="2" key="1">
    <citation type="submission" date="2014-06" db="EMBL/GenBank/DDBJ databases">
        <authorList>
            <person name="Berkman P.J."/>
        </authorList>
    </citation>
    <scope>NUCLEOTIDE SEQUENCE [LARGE SCALE GENOMIC DNA]</scope>
</reference>
<dbReference type="AlphaFoldDB" id="A0A0F7S5C4"/>
<sequence length="44" mass="4663">MQLQSPSPSPDFSALVVQLGALHCPRGSRLAIVDIGQFCGHCIL</sequence>
<gene>
    <name evidence="1" type="primary">SSCI33660.1</name>
</gene>
<evidence type="ECO:0000313" key="1">
    <source>
        <dbReference type="EMBL" id="CDW97531.1"/>
    </source>
</evidence>
<proteinExistence type="predicted"/>
<dbReference type="Proteomes" id="UP000242770">
    <property type="component" value="Unassembled WGS sequence"/>
</dbReference>
<keyword evidence="2" id="KW-1185">Reference proteome</keyword>
<evidence type="ECO:0000313" key="2">
    <source>
        <dbReference type="Proteomes" id="UP000242770"/>
    </source>
</evidence>
<dbReference type="EMBL" id="CCFA01001860">
    <property type="protein sequence ID" value="CDW97531.1"/>
    <property type="molecule type" value="Genomic_DNA"/>
</dbReference>
<protein>
    <submittedName>
        <fullName evidence="1">Uncharacterized protein</fullName>
    </submittedName>
</protein>
<organism evidence="1 2">
    <name type="scientific">Sporisorium scitamineum</name>
    <dbReference type="NCBI Taxonomy" id="49012"/>
    <lineage>
        <taxon>Eukaryota</taxon>
        <taxon>Fungi</taxon>
        <taxon>Dikarya</taxon>
        <taxon>Basidiomycota</taxon>
        <taxon>Ustilaginomycotina</taxon>
        <taxon>Ustilaginomycetes</taxon>
        <taxon>Ustilaginales</taxon>
        <taxon>Ustilaginaceae</taxon>
        <taxon>Sporisorium</taxon>
    </lineage>
</organism>